<accession>A0A2H3JQU2</accession>
<dbReference type="OrthoDB" id="3363836at2759"/>
<feature type="transmembrane region" description="Helical" evidence="1">
    <location>
        <begin position="166"/>
        <end position="186"/>
    </location>
</feature>
<keyword evidence="1" id="KW-0812">Transmembrane</keyword>
<evidence type="ECO:0000256" key="1">
    <source>
        <dbReference type="SAM" id="Phobius"/>
    </source>
</evidence>
<dbReference type="OMA" id="KWWNDTT"/>
<proteinExistence type="predicted"/>
<protein>
    <submittedName>
        <fullName evidence="2">Uncharacterized protein</fullName>
    </submittedName>
</protein>
<dbReference type="STRING" id="742152.A0A2H3JQU2"/>
<evidence type="ECO:0000313" key="3">
    <source>
        <dbReference type="Proteomes" id="UP000218811"/>
    </source>
</evidence>
<keyword evidence="3" id="KW-1185">Reference proteome</keyword>
<gene>
    <name evidence="2" type="ORF">WOLCODRAFT_128961</name>
</gene>
<name>A0A2H3JQU2_WOLCO</name>
<organism evidence="2 3">
    <name type="scientific">Wolfiporia cocos (strain MD-104)</name>
    <name type="common">Brown rot fungus</name>
    <dbReference type="NCBI Taxonomy" id="742152"/>
    <lineage>
        <taxon>Eukaryota</taxon>
        <taxon>Fungi</taxon>
        <taxon>Dikarya</taxon>
        <taxon>Basidiomycota</taxon>
        <taxon>Agaricomycotina</taxon>
        <taxon>Agaricomycetes</taxon>
        <taxon>Polyporales</taxon>
        <taxon>Phaeolaceae</taxon>
        <taxon>Wolfiporia</taxon>
    </lineage>
</organism>
<sequence length="522" mass="55722">MANGFKKIRYGHGVTPVHRTRKRDACSSGGFYKSPSSGEVVMAEKSMEISWDTACMNTTAVDIYLFAPDSPNPRIHEWESVDFAIGSYNTTLVPTWWNSTSSVRLQLMIVESGTPTFLATLPAGPVFNATNSESNNDAAKTQSAAGSVTVVDNVPSSSHSLSKGKIAAAVLMTLLAMIAIAVYVSIRKSRAKIKDEGKRFSIHVDKRMSTISTEWKSVTTAGASAAIRSSIMVSDGELGAGNRSSSFSFGAIRPSSSAFEGGGQAGIGVKALATDEKRSLDLTAPHMAQIRPNVRTSFSAADRASRVSRVSFAPDIRPSSEYRRTRAFHTGYVPPLPETHMREAGEMSPTQAAGPTSLTAEDIQARMAQQDINGNASDADDDYFSGNIPVPLPSPPAPAYQGTHFVVDTIPMPPVSESAMSPDAMLRAYAERSIRSPPPTLPAPAPSYNGGGMRALYTPASAVAQSLPMPTPTSPESLYLGTPMPQPYPSEAAQDAYRYSYAPADLQEGQHDTEHNEHGTAH</sequence>
<dbReference type="EMBL" id="KB467954">
    <property type="protein sequence ID" value="PCH39034.1"/>
    <property type="molecule type" value="Genomic_DNA"/>
</dbReference>
<reference evidence="2 3" key="1">
    <citation type="journal article" date="2012" name="Science">
        <title>The Paleozoic origin of enzymatic lignin decomposition reconstructed from 31 fungal genomes.</title>
        <authorList>
            <person name="Floudas D."/>
            <person name="Binder M."/>
            <person name="Riley R."/>
            <person name="Barry K."/>
            <person name="Blanchette R.A."/>
            <person name="Henrissat B."/>
            <person name="Martinez A.T."/>
            <person name="Otillar R."/>
            <person name="Spatafora J.W."/>
            <person name="Yadav J.S."/>
            <person name="Aerts A."/>
            <person name="Benoit I."/>
            <person name="Boyd A."/>
            <person name="Carlson A."/>
            <person name="Copeland A."/>
            <person name="Coutinho P.M."/>
            <person name="de Vries R.P."/>
            <person name="Ferreira P."/>
            <person name="Findley K."/>
            <person name="Foster B."/>
            <person name="Gaskell J."/>
            <person name="Glotzer D."/>
            <person name="Gorecki P."/>
            <person name="Heitman J."/>
            <person name="Hesse C."/>
            <person name="Hori C."/>
            <person name="Igarashi K."/>
            <person name="Jurgens J.A."/>
            <person name="Kallen N."/>
            <person name="Kersten P."/>
            <person name="Kohler A."/>
            <person name="Kuees U."/>
            <person name="Kumar T.K.A."/>
            <person name="Kuo A."/>
            <person name="LaButti K."/>
            <person name="Larrondo L.F."/>
            <person name="Lindquist E."/>
            <person name="Ling A."/>
            <person name="Lombard V."/>
            <person name="Lucas S."/>
            <person name="Lundell T."/>
            <person name="Martin R."/>
            <person name="McLaughlin D.J."/>
            <person name="Morgenstern I."/>
            <person name="Morin E."/>
            <person name="Murat C."/>
            <person name="Nagy L.G."/>
            <person name="Nolan M."/>
            <person name="Ohm R.A."/>
            <person name="Patyshakuliyeva A."/>
            <person name="Rokas A."/>
            <person name="Ruiz-Duenas F.J."/>
            <person name="Sabat G."/>
            <person name="Salamov A."/>
            <person name="Samejima M."/>
            <person name="Schmutz J."/>
            <person name="Slot J.C."/>
            <person name="St John F."/>
            <person name="Stenlid J."/>
            <person name="Sun H."/>
            <person name="Sun S."/>
            <person name="Syed K."/>
            <person name="Tsang A."/>
            <person name="Wiebenga A."/>
            <person name="Young D."/>
            <person name="Pisabarro A."/>
            <person name="Eastwood D.C."/>
            <person name="Martin F."/>
            <person name="Cullen D."/>
            <person name="Grigoriev I.V."/>
            <person name="Hibbett D.S."/>
        </authorList>
    </citation>
    <scope>NUCLEOTIDE SEQUENCE [LARGE SCALE GENOMIC DNA]</scope>
    <source>
        <strain evidence="2 3">MD-104</strain>
    </source>
</reference>
<keyword evidence="1" id="KW-0472">Membrane</keyword>
<keyword evidence="1" id="KW-1133">Transmembrane helix</keyword>
<evidence type="ECO:0000313" key="2">
    <source>
        <dbReference type="EMBL" id="PCH39034.1"/>
    </source>
</evidence>
<dbReference type="AlphaFoldDB" id="A0A2H3JQU2"/>
<dbReference type="Proteomes" id="UP000218811">
    <property type="component" value="Unassembled WGS sequence"/>
</dbReference>